<feature type="compositionally biased region" description="Gly residues" evidence="2">
    <location>
        <begin position="205"/>
        <end position="247"/>
    </location>
</feature>
<keyword evidence="4" id="KW-1185">Reference proteome</keyword>
<dbReference type="OMA" id="IMADTEN"/>
<feature type="compositionally biased region" description="Basic and acidic residues" evidence="2">
    <location>
        <begin position="315"/>
        <end position="325"/>
    </location>
</feature>
<proteinExistence type="inferred from homology"/>
<dbReference type="InterPro" id="IPR042534">
    <property type="entry name" value="SAP18_sf"/>
</dbReference>
<name>A0A194S8W3_RHOGW</name>
<protein>
    <recommendedName>
        <fullName evidence="5">Sin3 associated polypeptide p18</fullName>
    </recommendedName>
</protein>
<dbReference type="InterPro" id="IPR010516">
    <property type="entry name" value="SAP18"/>
</dbReference>
<reference evidence="3 4" key="1">
    <citation type="journal article" date="2015" name="Front. Microbiol.">
        <title>Genome sequence of the plant growth promoting endophytic yeast Rhodotorula graminis WP1.</title>
        <authorList>
            <person name="Firrincieli A."/>
            <person name="Otillar R."/>
            <person name="Salamov A."/>
            <person name="Schmutz J."/>
            <person name="Khan Z."/>
            <person name="Redman R.S."/>
            <person name="Fleck N.D."/>
            <person name="Lindquist E."/>
            <person name="Grigoriev I.V."/>
            <person name="Doty S.L."/>
        </authorList>
    </citation>
    <scope>NUCLEOTIDE SEQUENCE [LARGE SCALE GENOMIC DNA]</scope>
    <source>
        <strain evidence="3 4">WP1</strain>
    </source>
</reference>
<comment type="similarity">
    <text evidence="1">Belongs to the SAP18 family.</text>
</comment>
<dbReference type="AlphaFoldDB" id="A0A194S8W3"/>
<evidence type="ECO:0000256" key="2">
    <source>
        <dbReference type="SAM" id="MobiDB-lite"/>
    </source>
</evidence>
<sequence>MAPLPPPARSRPPRVSPSLLRVFARTGSHHPDSDYTVDRLPTTGDELALFCWPDSTLRELALLALDALPPVPQHLHHATRISLRLVYYDPDSTRFRSTDLANFTLREIATPPSSSSTSSAATTPARLDRTLAEAKYVVGDLVDLALLVPAAEPTALAPTAALGPAGAPAFGIRGAAAAHGPRGGAGPGAHGPAPGGRGNFAPLVGAGGPPHGRGGPGGFGPRAGAGPGPGGAGYGPRGGAGGPGGGAPVHPARAGMLAGGAGGPRRGGAPGAADHGWGAEGGRRRSDGPDGFGGGPRGAAGPYGGGGGRGPGGYDSRDGPRDRPPHVASSSTANGPPPPRRRSSRSRSPGARRASPPPPRRRPVDDDVRMRD</sequence>
<dbReference type="STRING" id="578459.A0A194S8W3"/>
<dbReference type="EMBL" id="KQ474075">
    <property type="protein sequence ID" value="KPV77168.1"/>
    <property type="molecule type" value="Genomic_DNA"/>
</dbReference>
<feature type="compositionally biased region" description="Basic and acidic residues" evidence="2">
    <location>
        <begin position="362"/>
        <end position="372"/>
    </location>
</feature>
<feature type="compositionally biased region" description="Gly residues" evidence="2">
    <location>
        <begin position="290"/>
        <end position="313"/>
    </location>
</feature>
<dbReference type="PANTHER" id="PTHR13082:SF0">
    <property type="entry name" value="HISTONE DEACETYLASE COMPLEX SUBUNIT SAP18"/>
    <property type="match status" value="1"/>
</dbReference>
<dbReference type="OrthoDB" id="440566at2759"/>
<accession>A0A194S8W3</accession>
<dbReference type="GeneID" id="28974502"/>
<dbReference type="Pfam" id="PF06487">
    <property type="entry name" value="SAP18"/>
    <property type="match status" value="1"/>
</dbReference>
<dbReference type="PANTHER" id="PTHR13082">
    <property type="entry name" value="SAP18"/>
    <property type="match status" value="1"/>
</dbReference>
<evidence type="ECO:0000313" key="3">
    <source>
        <dbReference type="EMBL" id="KPV77168.1"/>
    </source>
</evidence>
<organism evidence="3 4">
    <name type="scientific">Rhodotorula graminis (strain WP1)</name>
    <dbReference type="NCBI Taxonomy" id="578459"/>
    <lineage>
        <taxon>Eukaryota</taxon>
        <taxon>Fungi</taxon>
        <taxon>Dikarya</taxon>
        <taxon>Basidiomycota</taxon>
        <taxon>Pucciniomycotina</taxon>
        <taxon>Microbotryomycetes</taxon>
        <taxon>Sporidiobolales</taxon>
        <taxon>Sporidiobolaceae</taxon>
        <taxon>Rhodotorula</taxon>
    </lineage>
</organism>
<dbReference type="GO" id="GO:0005634">
    <property type="term" value="C:nucleus"/>
    <property type="evidence" value="ECO:0007669"/>
    <property type="project" value="TreeGrafter"/>
</dbReference>
<gene>
    <name evidence="3" type="ORF">RHOBADRAFT_42382</name>
</gene>
<dbReference type="Proteomes" id="UP000053890">
    <property type="component" value="Unassembled WGS sequence"/>
</dbReference>
<feature type="compositionally biased region" description="Gly residues" evidence="2">
    <location>
        <begin position="181"/>
        <end position="198"/>
    </location>
</feature>
<evidence type="ECO:0000256" key="1">
    <source>
        <dbReference type="ARBA" id="ARBA00009143"/>
    </source>
</evidence>
<feature type="region of interest" description="Disordered" evidence="2">
    <location>
        <begin position="178"/>
        <end position="372"/>
    </location>
</feature>
<evidence type="ECO:0008006" key="5">
    <source>
        <dbReference type="Google" id="ProtNLM"/>
    </source>
</evidence>
<feature type="compositionally biased region" description="Gly residues" evidence="2">
    <location>
        <begin position="257"/>
        <end position="270"/>
    </location>
</feature>
<dbReference type="RefSeq" id="XP_018273217.1">
    <property type="nucleotide sequence ID" value="XM_018414054.1"/>
</dbReference>
<evidence type="ECO:0000313" key="4">
    <source>
        <dbReference type="Proteomes" id="UP000053890"/>
    </source>
</evidence>
<dbReference type="Gene3D" id="3.10.20.550">
    <property type="entry name" value="ASAP complex, SAP18 subunit"/>
    <property type="match status" value="1"/>
</dbReference>